<gene>
    <name evidence="3" type="ORF">LtaPh_2627600</name>
</gene>
<name>A0A640KIV4_LEITA</name>
<feature type="region of interest" description="Disordered" evidence="2">
    <location>
        <begin position="691"/>
        <end position="823"/>
    </location>
</feature>
<dbReference type="OrthoDB" id="265447at2759"/>
<feature type="compositionally biased region" description="Acidic residues" evidence="2">
    <location>
        <begin position="728"/>
        <end position="745"/>
    </location>
</feature>
<dbReference type="VEuPathDB" id="TriTrypDB:LtaPh_2627600"/>
<dbReference type="EMBL" id="BLBS01000036">
    <property type="protein sequence ID" value="GET89630.1"/>
    <property type="molecule type" value="Genomic_DNA"/>
</dbReference>
<dbReference type="AlphaFoldDB" id="A0A640KIV4"/>
<feature type="compositionally biased region" description="Low complexity" evidence="2">
    <location>
        <begin position="648"/>
        <end position="661"/>
    </location>
</feature>
<evidence type="ECO:0000313" key="3">
    <source>
        <dbReference type="EMBL" id="GET89630.1"/>
    </source>
</evidence>
<evidence type="ECO:0000256" key="2">
    <source>
        <dbReference type="SAM" id="MobiDB-lite"/>
    </source>
</evidence>
<feature type="compositionally biased region" description="Basic and acidic residues" evidence="2">
    <location>
        <begin position="746"/>
        <end position="755"/>
    </location>
</feature>
<feature type="compositionally biased region" description="Basic and acidic residues" evidence="2">
    <location>
        <begin position="705"/>
        <end position="718"/>
    </location>
</feature>
<reference evidence="3" key="1">
    <citation type="submission" date="2019-11" db="EMBL/GenBank/DDBJ databases">
        <title>Leishmania tarentolae CDS.</title>
        <authorList>
            <person name="Goto Y."/>
            <person name="Yamagishi J."/>
        </authorList>
    </citation>
    <scope>NUCLEOTIDE SEQUENCE [LARGE SCALE GENOMIC DNA]</scope>
    <source>
        <strain evidence="3">Parrot Tar II</strain>
    </source>
</reference>
<keyword evidence="4" id="KW-1185">Reference proteome</keyword>
<accession>A0A640KIV4</accession>
<keyword evidence="1" id="KW-0175">Coiled coil</keyword>
<proteinExistence type="predicted"/>
<feature type="region of interest" description="Disordered" evidence="2">
    <location>
        <begin position="1"/>
        <end position="36"/>
    </location>
</feature>
<protein>
    <submittedName>
        <fullName evidence="3">Uncharacterized protein</fullName>
    </submittedName>
</protein>
<feature type="compositionally biased region" description="Polar residues" evidence="2">
    <location>
        <begin position="636"/>
        <end position="647"/>
    </location>
</feature>
<feature type="compositionally biased region" description="Polar residues" evidence="2">
    <location>
        <begin position="768"/>
        <end position="803"/>
    </location>
</feature>
<feature type="compositionally biased region" description="Polar residues" evidence="2">
    <location>
        <begin position="811"/>
        <end position="823"/>
    </location>
</feature>
<evidence type="ECO:0000313" key="4">
    <source>
        <dbReference type="Proteomes" id="UP000419144"/>
    </source>
</evidence>
<comment type="caution">
    <text evidence="3">The sequence shown here is derived from an EMBL/GenBank/DDBJ whole genome shotgun (WGS) entry which is preliminary data.</text>
</comment>
<organism evidence="3 4">
    <name type="scientific">Leishmania tarentolae</name>
    <name type="common">Sauroleishmania tarentolae</name>
    <dbReference type="NCBI Taxonomy" id="5689"/>
    <lineage>
        <taxon>Eukaryota</taxon>
        <taxon>Discoba</taxon>
        <taxon>Euglenozoa</taxon>
        <taxon>Kinetoplastea</taxon>
        <taxon>Metakinetoplastina</taxon>
        <taxon>Trypanosomatida</taxon>
        <taxon>Trypanosomatidae</taxon>
        <taxon>Leishmaniinae</taxon>
        <taxon>Leishmania</taxon>
        <taxon>lizard Leishmania</taxon>
    </lineage>
</organism>
<sequence>MSDSDDDVVIIDSSSPSTPASSRRHGFGGGLLDLNESNDDVDARVMHTTSGAAAPLSSSAGTTEVSAPLQSVGAVDAVCHELEAKITSLPPLRVEAHTQTHPVDGVGGADFDSASSLHRGLLDMEAALGIRAPQLPSATASTAPTAVKALVKSWREAAGMWKRLRVDDKTREDTESDAMKRVKLEGGDEREVWHRVSDTSPAALGDIPEWAVGLEAVLERCRDLIESPNFSVAILQQEKGSSLRAALSVPPAVKPFPAPVQTQPVSSAPEAVEPVEAVDSHAALLREAELICSRECTNTLLPLYAELHSLRRMRAEREQYAAHKVEEQLEWEQLRLADMLAECDAQLEMLNSNFLDACKSRLVPLEMLQQRLDALHKFHRQLETHAAAMLPFPVKGGKKVSKNALVDPELVDHAPRPMGLVGDALSQRMSEERLAWRKKVDTLQARLDEQKKKNAKLQACYIQTNLELQASLERDHYVNKGVLNALKAQSRADMEAVVEKLGWTLLHNTVDVLSLRHPGSGATLHVNHAYSTINGQACEDVVKALAAYILKHSDSTVSTLAHAATAPVSVCEAVNEGLTSEGHCGRTALHPPIPSSRTSSLQSEAESADGATRKEASEGGGRTVLTATKDVVAQAESASPSFSTQDQPVSAPSSSGSVPPSDAEGAAAEEPLMHVGSASLDHEVVRALPQSPIYSETAAGSTGEEAYKENDAYKEHAGAEASSNATGEGEDDGEDITADVEGDSTADEKSYHDEGATDTDQEELAGYSNLQTEDGSVNTSTLNESIKPPSSGSKGCDPQTTPEQPSPYESFFSSNQLWESEDE</sequence>
<dbReference type="Proteomes" id="UP000419144">
    <property type="component" value="Unassembled WGS sequence"/>
</dbReference>
<feature type="compositionally biased region" description="Polar residues" evidence="2">
    <location>
        <begin position="595"/>
        <end position="605"/>
    </location>
</feature>
<feature type="compositionally biased region" description="Low complexity" evidence="2">
    <location>
        <begin position="10"/>
        <end position="21"/>
    </location>
</feature>
<feature type="coiled-coil region" evidence="1">
    <location>
        <begin position="433"/>
        <end position="460"/>
    </location>
</feature>
<evidence type="ECO:0000256" key="1">
    <source>
        <dbReference type="SAM" id="Coils"/>
    </source>
</evidence>
<feature type="region of interest" description="Disordered" evidence="2">
    <location>
        <begin position="582"/>
        <end position="667"/>
    </location>
</feature>